<dbReference type="Proteomes" id="UP001162992">
    <property type="component" value="Chromosome 3"/>
</dbReference>
<reference evidence="2" key="1">
    <citation type="journal article" date="2024" name="Proc. Natl. Acad. Sci. U.S.A.">
        <title>Extraordinary preservation of gene collinearity over three hundred million years revealed in homosporous lycophytes.</title>
        <authorList>
            <person name="Li C."/>
            <person name="Wickell D."/>
            <person name="Kuo L.Y."/>
            <person name="Chen X."/>
            <person name="Nie B."/>
            <person name="Liao X."/>
            <person name="Peng D."/>
            <person name="Ji J."/>
            <person name="Jenkins J."/>
            <person name="Williams M."/>
            <person name="Shu S."/>
            <person name="Plott C."/>
            <person name="Barry K."/>
            <person name="Rajasekar S."/>
            <person name="Grimwood J."/>
            <person name="Han X."/>
            <person name="Sun S."/>
            <person name="Hou Z."/>
            <person name="He W."/>
            <person name="Dai G."/>
            <person name="Sun C."/>
            <person name="Schmutz J."/>
            <person name="Leebens-Mack J.H."/>
            <person name="Li F.W."/>
            <person name="Wang L."/>
        </authorList>
    </citation>
    <scope>NUCLEOTIDE SEQUENCE [LARGE SCALE GENOMIC DNA]</scope>
    <source>
        <strain evidence="2">cv. PW_Plant_1</strain>
    </source>
</reference>
<proteinExistence type="predicted"/>
<organism evidence="1 2">
    <name type="scientific">Diphasiastrum complanatum</name>
    <name type="common">Issler's clubmoss</name>
    <name type="synonym">Lycopodium complanatum</name>
    <dbReference type="NCBI Taxonomy" id="34168"/>
    <lineage>
        <taxon>Eukaryota</taxon>
        <taxon>Viridiplantae</taxon>
        <taxon>Streptophyta</taxon>
        <taxon>Embryophyta</taxon>
        <taxon>Tracheophyta</taxon>
        <taxon>Lycopodiopsida</taxon>
        <taxon>Lycopodiales</taxon>
        <taxon>Lycopodiaceae</taxon>
        <taxon>Lycopodioideae</taxon>
        <taxon>Diphasiastrum</taxon>
    </lineage>
</organism>
<keyword evidence="2" id="KW-1185">Reference proteome</keyword>
<dbReference type="EMBL" id="CM055094">
    <property type="protein sequence ID" value="KAJ7561755.1"/>
    <property type="molecule type" value="Genomic_DNA"/>
</dbReference>
<evidence type="ECO:0000313" key="2">
    <source>
        <dbReference type="Proteomes" id="UP001162992"/>
    </source>
</evidence>
<protein>
    <submittedName>
        <fullName evidence="1">Uncharacterized protein</fullName>
    </submittedName>
</protein>
<gene>
    <name evidence="1" type="ORF">O6H91_03G040100</name>
</gene>
<evidence type="ECO:0000313" key="1">
    <source>
        <dbReference type="EMBL" id="KAJ7561755.1"/>
    </source>
</evidence>
<accession>A0ACC2E5S7</accession>
<sequence>MEAAVMHAYSVVDAWISDRVGWFFNAVVGVGLSSSPATAGLPTVDRPTVVLLAALLYLAAVAAGLLWIRISGLKPRIREPWPLQTLVVLHNAFCLALSLYMCVGLLYRAYRLGYSVWGNAYNPNHEEMAHFIYIFYMSKYLEFMDTIIMLLKRKVRQVTVLHVYHHCSIVLIWWLISHHAPGGDAYFSAAVNSGVHVVMYFYYMLSAILRDDAASRYKYLFWGKYLTRFQMLQFGVNMAQAYYDLKVDAPYPQFLTKILYYYMISLLVLFSNFYRQKYSSLDKSKSHKAE</sequence>
<name>A0ACC2E5S7_DIPCM</name>
<comment type="caution">
    <text evidence="1">The sequence shown here is derived from an EMBL/GenBank/DDBJ whole genome shotgun (WGS) entry which is preliminary data.</text>
</comment>